<evidence type="ECO:0000313" key="3">
    <source>
        <dbReference type="EMBL" id="MFC4333158.1"/>
    </source>
</evidence>
<feature type="domain" description="Insertion element IS402-like" evidence="2">
    <location>
        <begin position="59"/>
        <end position="133"/>
    </location>
</feature>
<dbReference type="PANTHER" id="PTHR46637">
    <property type="entry name" value="TIS1421-TRANSPOSASE PROTEIN A"/>
    <property type="match status" value="1"/>
</dbReference>
<protein>
    <submittedName>
        <fullName evidence="3">Transposase</fullName>
    </submittedName>
</protein>
<dbReference type="EMBL" id="JBHSDP010000029">
    <property type="protein sequence ID" value="MFC4333158.1"/>
    <property type="molecule type" value="Genomic_DNA"/>
</dbReference>
<dbReference type="InterPro" id="IPR025161">
    <property type="entry name" value="IS402-like_dom"/>
</dbReference>
<evidence type="ECO:0000256" key="1">
    <source>
        <dbReference type="SAM" id="MobiDB-lite"/>
    </source>
</evidence>
<feature type="region of interest" description="Disordered" evidence="1">
    <location>
        <begin position="240"/>
        <end position="284"/>
    </location>
</feature>
<feature type="compositionally biased region" description="Polar residues" evidence="1">
    <location>
        <begin position="257"/>
        <end position="284"/>
    </location>
</feature>
<accession>A0ABV8TRN0</accession>
<feature type="region of interest" description="Disordered" evidence="1">
    <location>
        <begin position="1"/>
        <end position="45"/>
    </location>
</feature>
<dbReference type="Proteomes" id="UP001595824">
    <property type="component" value="Unassembled WGS sequence"/>
</dbReference>
<organism evidence="3 4">
    <name type="scientific">Streptomyces andamanensis</name>
    <dbReference type="NCBI Taxonomy" id="1565035"/>
    <lineage>
        <taxon>Bacteria</taxon>
        <taxon>Bacillati</taxon>
        <taxon>Actinomycetota</taxon>
        <taxon>Actinomycetes</taxon>
        <taxon>Kitasatosporales</taxon>
        <taxon>Streptomycetaceae</taxon>
        <taxon>Streptomyces</taxon>
    </lineage>
</organism>
<feature type="compositionally biased region" description="Pro residues" evidence="1">
    <location>
        <begin position="16"/>
        <end position="25"/>
    </location>
</feature>
<name>A0ABV8TRN0_9ACTN</name>
<keyword evidence="4" id="KW-1185">Reference proteome</keyword>
<dbReference type="PANTHER" id="PTHR46637:SF1">
    <property type="entry name" value="BLL5188 PROTEIN"/>
    <property type="match status" value="1"/>
</dbReference>
<dbReference type="InterPro" id="IPR052909">
    <property type="entry name" value="Transposase_6_like"/>
</dbReference>
<feature type="compositionally biased region" description="Basic and acidic residues" evidence="1">
    <location>
        <begin position="26"/>
        <end position="45"/>
    </location>
</feature>
<gene>
    <name evidence="3" type="ORF">ACFPC0_36445</name>
</gene>
<dbReference type="Pfam" id="PF13340">
    <property type="entry name" value="DUF4096"/>
    <property type="match status" value="1"/>
</dbReference>
<evidence type="ECO:0000259" key="2">
    <source>
        <dbReference type="Pfam" id="PF13340"/>
    </source>
</evidence>
<sequence>MTHHHDRPAARTSPPGTTPVPPREPVCPRHPADSERQGVRLADPYDTREAAARSALARVWARVAPLLPPPAERRSRYPGRRPVPDRVVLSVVLHVLREGIPWHTARTGELGCSGVTAWRRLRVWARADTWPRIREAVLGELDGAARLRAVHALGAARSGADGTAAHPGPVSSAAPPEPRSPSPTGTSPTGGEDDDALVAAITRAVAAADEAVLGPLLRRLAGRADPRVVLRLGEALAVASASGLPDRASRAAHYGPASTSVHARSLPETTRPTPTSVNRQSSRS</sequence>
<dbReference type="RefSeq" id="WP_381744503.1">
    <property type="nucleotide sequence ID" value="NZ_JBHSDP010000029.1"/>
</dbReference>
<comment type="caution">
    <text evidence="3">The sequence shown here is derived from an EMBL/GenBank/DDBJ whole genome shotgun (WGS) entry which is preliminary data.</text>
</comment>
<proteinExistence type="predicted"/>
<feature type="region of interest" description="Disordered" evidence="1">
    <location>
        <begin position="158"/>
        <end position="194"/>
    </location>
</feature>
<reference evidence="4" key="1">
    <citation type="journal article" date="2019" name="Int. J. Syst. Evol. Microbiol.">
        <title>The Global Catalogue of Microorganisms (GCM) 10K type strain sequencing project: providing services to taxonomists for standard genome sequencing and annotation.</title>
        <authorList>
            <consortium name="The Broad Institute Genomics Platform"/>
            <consortium name="The Broad Institute Genome Sequencing Center for Infectious Disease"/>
            <person name="Wu L."/>
            <person name="Ma J."/>
        </authorList>
    </citation>
    <scope>NUCLEOTIDE SEQUENCE [LARGE SCALE GENOMIC DNA]</scope>
    <source>
        <strain evidence="4">PCU 347</strain>
    </source>
</reference>
<evidence type="ECO:0000313" key="4">
    <source>
        <dbReference type="Proteomes" id="UP001595824"/>
    </source>
</evidence>